<comment type="similarity">
    <text evidence="1">Belongs to the LysR transcriptional regulatory family.</text>
</comment>
<evidence type="ECO:0000256" key="1">
    <source>
        <dbReference type="ARBA" id="ARBA00009437"/>
    </source>
</evidence>
<name>A0ABY3Z0M6_STRRM</name>
<evidence type="ECO:0000256" key="4">
    <source>
        <dbReference type="ARBA" id="ARBA00023163"/>
    </source>
</evidence>
<evidence type="ECO:0000256" key="2">
    <source>
        <dbReference type="ARBA" id="ARBA00023015"/>
    </source>
</evidence>
<dbReference type="InterPro" id="IPR036390">
    <property type="entry name" value="WH_DNA-bd_sf"/>
</dbReference>
<keyword evidence="3" id="KW-0238">DNA-binding</keyword>
<evidence type="ECO:0000259" key="5">
    <source>
        <dbReference type="PROSITE" id="PS50931"/>
    </source>
</evidence>
<keyword evidence="4" id="KW-0804">Transcription</keyword>
<gene>
    <name evidence="6" type="primary">hcaR6</name>
    <name evidence="6" type="ORF">SRIMR7_15915</name>
</gene>
<dbReference type="InterPro" id="IPR005119">
    <property type="entry name" value="LysR_subst-bd"/>
</dbReference>
<dbReference type="PANTHER" id="PTHR30346">
    <property type="entry name" value="TRANSCRIPTIONAL DUAL REGULATOR HCAR-RELATED"/>
    <property type="match status" value="1"/>
</dbReference>
<keyword evidence="7" id="KW-1185">Reference proteome</keyword>
<evidence type="ECO:0000256" key="3">
    <source>
        <dbReference type="ARBA" id="ARBA00023125"/>
    </source>
</evidence>
<evidence type="ECO:0000313" key="6">
    <source>
        <dbReference type="EMBL" id="UNZ03647.1"/>
    </source>
</evidence>
<dbReference type="PANTHER" id="PTHR30346:SF0">
    <property type="entry name" value="HCA OPERON TRANSCRIPTIONAL ACTIVATOR HCAR"/>
    <property type="match status" value="1"/>
</dbReference>
<dbReference type="InterPro" id="IPR036388">
    <property type="entry name" value="WH-like_DNA-bd_sf"/>
</dbReference>
<dbReference type="InterPro" id="IPR000847">
    <property type="entry name" value="LysR_HTH_N"/>
</dbReference>
<organism evidence="6 7">
    <name type="scientific">Streptomyces rimosus subsp. rimosus</name>
    <dbReference type="NCBI Taxonomy" id="132474"/>
    <lineage>
        <taxon>Bacteria</taxon>
        <taxon>Bacillati</taxon>
        <taxon>Actinomycetota</taxon>
        <taxon>Actinomycetes</taxon>
        <taxon>Kitasatosporales</taxon>
        <taxon>Streptomycetaceae</taxon>
        <taxon>Streptomyces</taxon>
    </lineage>
</organism>
<dbReference type="SUPFAM" id="SSF46785">
    <property type="entry name" value="Winged helix' DNA-binding domain"/>
    <property type="match status" value="1"/>
</dbReference>
<dbReference type="CDD" id="cd08414">
    <property type="entry name" value="PBP2_LTTR_aromatics_like"/>
    <property type="match status" value="1"/>
</dbReference>
<dbReference type="PRINTS" id="PR00039">
    <property type="entry name" value="HTHLYSR"/>
</dbReference>
<dbReference type="Gene3D" id="3.40.190.10">
    <property type="entry name" value="Periplasmic binding protein-like II"/>
    <property type="match status" value="2"/>
</dbReference>
<dbReference type="Pfam" id="PF00126">
    <property type="entry name" value="HTH_1"/>
    <property type="match status" value="1"/>
</dbReference>
<protein>
    <submittedName>
        <fullName evidence="6">Hca operon transcriptional activator</fullName>
    </submittedName>
</protein>
<dbReference type="PROSITE" id="PS50931">
    <property type="entry name" value="HTH_LYSR"/>
    <property type="match status" value="1"/>
</dbReference>
<dbReference type="SUPFAM" id="SSF53850">
    <property type="entry name" value="Periplasmic binding protein-like II"/>
    <property type="match status" value="1"/>
</dbReference>
<evidence type="ECO:0000313" key="7">
    <source>
        <dbReference type="Proteomes" id="UP000829494"/>
    </source>
</evidence>
<accession>A0ABY3Z0M6</accession>
<dbReference type="Pfam" id="PF03466">
    <property type="entry name" value="LysR_substrate"/>
    <property type="match status" value="1"/>
</dbReference>
<dbReference type="Gene3D" id="1.10.10.10">
    <property type="entry name" value="Winged helix-like DNA-binding domain superfamily/Winged helix DNA-binding domain"/>
    <property type="match status" value="1"/>
</dbReference>
<feature type="domain" description="HTH lysR-type" evidence="5">
    <location>
        <begin position="16"/>
        <end position="73"/>
    </location>
</feature>
<reference evidence="6 7" key="1">
    <citation type="submission" date="2022-03" db="EMBL/GenBank/DDBJ databases">
        <title>Complete genome of Streptomyces rimosus ssp. rimosus R7 (=ATCC 10970).</title>
        <authorList>
            <person name="Beganovic S."/>
            <person name="Ruckert C."/>
            <person name="Busche T."/>
            <person name="Kalinowski J."/>
            <person name="Wittmann C."/>
        </authorList>
    </citation>
    <scope>NUCLEOTIDE SEQUENCE [LARGE SCALE GENOMIC DNA]</scope>
    <source>
        <strain evidence="6 7">R7</strain>
    </source>
</reference>
<dbReference type="EMBL" id="CP094298">
    <property type="protein sequence ID" value="UNZ03647.1"/>
    <property type="molecule type" value="Genomic_DNA"/>
</dbReference>
<keyword evidence="2" id="KW-0805">Transcription regulation</keyword>
<proteinExistence type="inferred from homology"/>
<dbReference type="Proteomes" id="UP000829494">
    <property type="component" value="Chromosome"/>
</dbReference>
<sequence>MKYDFHVLLCSRRMTIELRHFRCFLAIADTLSVTRAAERLHLSQPAVSRALRQLEQETGTRLADRSTHHLALTPEGRAFRVRAEAAVTAFDDALAHTRPAPRPLLLGHAWSAAGPYTTPLLRRWHERHPGTALELRRIDDRTAGLLRGDVDAALLRGDLQDEGLLADLLGTEPRVAALPADDPLARRRSLILADLAGRTLALNTVSGVTTPDQWPADARPAGTVPITNTDDWLAAIAAGRCFGVTSSATADMHPHHGVRYVPLRGAPAVPVHLVRRAGPGHPAVPDLVALAHEVFGERP</sequence>